<comment type="caution">
    <text evidence="3">The sequence shown here is derived from an EMBL/GenBank/DDBJ whole genome shotgun (WGS) entry which is preliminary data.</text>
</comment>
<accession>A0ABQ8S687</accession>
<keyword evidence="2" id="KW-0812">Transmembrane</keyword>
<evidence type="ECO:0000256" key="1">
    <source>
        <dbReference type="SAM" id="MobiDB-lite"/>
    </source>
</evidence>
<dbReference type="Proteomes" id="UP001148838">
    <property type="component" value="Unassembled WGS sequence"/>
</dbReference>
<proteinExistence type="predicted"/>
<gene>
    <name evidence="3" type="ORF">ANN_21551</name>
</gene>
<name>A0ABQ8S687_PERAM</name>
<feature type="transmembrane region" description="Helical" evidence="2">
    <location>
        <begin position="44"/>
        <end position="65"/>
    </location>
</feature>
<reference evidence="3 4" key="1">
    <citation type="journal article" date="2022" name="Allergy">
        <title>Genome assembly and annotation of Periplaneta americana reveal a comprehensive cockroach allergen profile.</title>
        <authorList>
            <person name="Wang L."/>
            <person name="Xiong Q."/>
            <person name="Saelim N."/>
            <person name="Wang L."/>
            <person name="Nong W."/>
            <person name="Wan A.T."/>
            <person name="Shi M."/>
            <person name="Liu X."/>
            <person name="Cao Q."/>
            <person name="Hui J.H.L."/>
            <person name="Sookrung N."/>
            <person name="Leung T.F."/>
            <person name="Tungtrongchitr A."/>
            <person name="Tsui S.K.W."/>
        </authorList>
    </citation>
    <scope>NUCLEOTIDE SEQUENCE [LARGE SCALE GENOMIC DNA]</scope>
    <source>
        <strain evidence="3">PWHHKU_190912</strain>
    </source>
</reference>
<evidence type="ECO:0000313" key="3">
    <source>
        <dbReference type="EMBL" id="KAJ4429394.1"/>
    </source>
</evidence>
<keyword evidence="2" id="KW-1133">Transmembrane helix</keyword>
<sequence length="270" mass="27622">MAGLCEGGNEPPGSLKAGKTPVVAVDGAVVEPSTAGSTTFPRTVLRHLVALLLALLAVGLLLLGFQAARKVHLARVGVGRDKGGLGGRERGEGSSDVSLSLCFAVSCAVACSPCLLASLCRAPNCFACRAASQSIFQLVVVVVAVARASFSLNAPPDSAAAAAKVVCCDPPVQGCPWSADQAGSAVVQCQVPGIELRAKTYRKSLSSYNNFNRNGGPQLSKAWTPDLNRLKPSAGPTPSTEEQNLAQPADPRLATANNTRAPAIGAELIP</sequence>
<organism evidence="3 4">
    <name type="scientific">Periplaneta americana</name>
    <name type="common">American cockroach</name>
    <name type="synonym">Blatta americana</name>
    <dbReference type="NCBI Taxonomy" id="6978"/>
    <lineage>
        <taxon>Eukaryota</taxon>
        <taxon>Metazoa</taxon>
        <taxon>Ecdysozoa</taxon>
        <taxon>Arthropoda</taxon>
        <taxon>Hexapoda</taxon>
        <taxon>Insecta</taxon>
        <taxon>Pterygota</taxon>
        <taxon>Neoptera</taxon>
        <taxon>Polyneoptera</taxon>
        <taxon>Dictyoptera</taxon>
        <taxon>Blattodea</taxon>
        <taxon>Blattoidea</taxon>
        <taxon>Blattidae</taxon>
        <taxon>Blattinae</taxon>
        <taxon>Periplaneta</taxon>
    </lineage>
</organism>
<keyword evidence="4" id="KW-1185">Reference proteome</keyword>
<keyword evidence="2" id="KW-0472">Membrane</keyword>
<evidence type="ECO:0000256" key="2">
    <source>
        <dbReference type="SAM" id="Phobius"/>
    </source>
</evidence>
<protein>
    <submittedName>
        <fullName evidence="3">Uncharacterized protein</fullName>
    </submittedName>
</protein>
<evidence type="ECO:0000313" key="4">
    <source>
        <dbReference type="Proteomes" id="UP001148838"/>
    </source>
</evidence>
<feature type="region of interest" description="Disordered" evidence="1">
    <location>
        <begin position="212"/>
        <end position="270"/>
    </location>
</feature>
<feature type="compositionally biased region" description="Polar residues" evidence="1">
    <location>
        <begin position="236"/>
        <end position="246"/>
    </location>
</feature>
<dbReference type="EMBL" id="JAJSOF020000033">
    <property type="protein sequence ID" value="KAJ4429394.1"/>
    <property type="molecule type" value="Genomic_DNA"/>
</dbReference>